<dbReference type="InterPro" id="IPR013325">
    <property type="entry name" value="RNA_pol_sigma_r2"/>
</dbReference>
<dbReference type="SUPFAM" id="SSF88946">
    <property type="entry name" value="Sigma2 domain of RNA polymerase sigma factors"/>
    <property type="match status" value="1"/>
</dbReference>
<organism evidence="1 2">
    <name type="scientific">Winogradskya humida</name>
    <dbReference type="NCBI Taxonomy" id="113566"/>
    <lineage>
        <taxon>Bacteria</taxon>
        <taxon>Bacillati</taxon>
        <taxon>Actinomycetota</taxon>
        <taxon>Actinomycetes</taxon>
        <taxon>Micromonosporales</taxon>
        <taxon>Micromonosporaceae</taxon>
        <taxon>Winogradskya</taxon>
    </lineage>
</organism>
<accession>A0ABQ3ZLB0</accession>
<name>A0ABQ3ZLB0_9ACTN</name>
<protein>
    <recommendedName>
        <fullName evidence="3">Sigma-70-like protein</fullName>
    </recommendedName>
</protein>
<keyword evidence="2" id="KW-1185">Reference proteome</keyword>
<dbReference type="Gene3D" id="1.10.1740.10">
    <property type="match status" value="1"/>
</dbReference>
<comment type="caution">
    <text evidence="1">The sequence shown here is derived from an EMBL/GenBank/DDBJ whole genome shotgun (WGS) entry which is preliminary data.</text>
</comment>
<sequence>MTMLSDQSLHQSLVSRIAAGDPIALRTLYGALCEAAYREIQRVLSHPHDVEAVVQATFVEVWWLARYHTQNDDIPAWVTAVAAHRAAERHRVVTSGAHLEEEDNRLILTRILG</sequence>
<dbReference type="EMBL" id="BOMN01000029">
    <property type="protein sequence ID" value="GIE19374.1"/>
    <property type="molecule type" value="Genomic_DNA"/>
</dbReference>
<dbReference type="Proteomes" id="UP000603200">
    <property type="component" value="Unassembled WGS sequence"/>
</dbReference>
<evidence type="ECO:0000313" key="2">
    <source>
        <dbReference type="Proteomes" id="UP000603200"/>
    </source>
</evidence>
<dbReference type="RefSeq" id="WP_203836611.1">
    <property type="nucleotide sequence ID" value="NZ_BAAATV010000005.1"/>
</dbReference>
<gene>
    <name evidence="1" type="ORF">Ahu01nite_024760</name>
</gene>
<reference evidence="1 2" key="1">
    <citation type="submission" date="2021-01" db="EMBL/GenBank/DDBJ databases">
        <title>Whole genome shotgun sequence of Actinoplanes humidus NBRC 14915.</title>
        <authorList>
            <person name="Komaki H."/>
            <person name="Tamura T."/>
        </authorList>
    </citation>
    <scope>NUCLEOTIDE SEQUENCE [LARGE SCALE GENOMIC DNA]</scope>
    <source>
        <strain evidence="1 2">NBRC 14915</strain>
    </source>
</reference>
<evidence type="ECO:0000313" key="1">
    <source>
        <dbReference type="EMBL" id="GIE19374.1"/>
    </source>
</evidence>
<proteinExistence type="predicted"/>
<evidence type="ECO:0008006" key="3">
    <source>
        <dbReference type="Google" id="ProtNLM"/>
    </source>
</evidence>